<feature type="compositionally biased region" description="Low complexity" evidence="9">
    <location>
        <begin position="75"/>
        <end position="86"/>
    </location>
</feature>
<feature type="region of interest" description="Disordered" evidence="9">
    <location>
        <begin position="75"/>
        <end position="104"/>
    </location>
</feature>
<reference evidence="10" key="1">
    <citation type="submission" date="2022-05" db="EMBL/GenBank/DDBJ databases">
        <title>The Musa troglodytarum L. genome provides insights into the mechanism of non-climacteric behaviour and enrichment of carotenoids.</title>
        <authorList>
            <person name="Wang J."/>
        </authorList>
    </citation>
    <scope>NUCLEOTIDE SEQUENCE</scope>
    <source>
        <tissue evidence="10">Leaf</tissue>
    </source>
</reference>
<evidence type="ECO:0000256" key="8">
    <source>
        <dbReference type="RuleBase" id="RU000528"/>
    </source>
</evidence>
<dbReference type="Gene3D" id="1.10.20.10">
    <property type="entry name" value="Histone, subunit A"/>
    <property type="match status" value="1"/>
</dbReference>
<proteinExistence type="inferred from homology"/>
<dbReference type="Proteomes" id="UP001055439">
    <property type="component" value="Chromosome 5"/>
</dbReference>
<dbReference type="Pfam" id="PF05553">
    <property type="entry name" value="DUF761"/>
    <property type="match status" value="1"/>
</dbReference>
<dbReference type="InterPro" id="IPR008480">
    <property type="entry name" value="DUF761_pln"/>
</dbReference>
<evidence type="ECO:0000313" key="10">
    <source>
        <dbReference type="EMBL" id="URE00587.1"/>
    </source>
</evidence>
<keyword evidence="11" id="KW-1185">Reference proteome</keyword>
<keyword evidence="5 8" id="KW-0238">DNA-binding</keyword>
<sequence>MAAEKTTPLLSRLRGAIRKVRFLLSFDATKWIAISSFKRSSPVPPRPLTFTARPGLLDCTDDYYDARSSFALSSTMSPYSPASTTPSPGPEMSRSTSGASSGDDIDQRAERFIENFYRQLRLERQVSLELSYCREKSLTRSPGIVQVGNPEECLWMRLASLTSPPTPPPIAWEAGGGGVKRNSGLIYEETRGALEMFLESVIRDAYTCAEHASRKTVTAMDVVYALERQGRTLYGFGG</sequence>
<gene>
    <name evidence="10" type="ORF">MUK42_19806</name>
</gene>
<evidence type="ECO:0000256" key="5">
    <source>
        <dbReference type="ARBA" id="ARBA00023125"/>
    </source>
</evidence>
<organism evidence="10 11">
    <name type="scientific">Musa troglodytarum</name>
    <name type="common">fe'i banana</name>
    <dbReference type="NCBI Taxonomy" id="320322"/>
    <lineage>
        <taxon>Eukaryota</taxon>
        <taxon>Viridiplantae</taxon>
        <taxon>Streptophyta</taxon>
        <taxon>Embryophyta</taxon>
        <taxon>Tracheophyta</taxon>
        <taxon>Spermatophyta</taxon>
        <taxon>Magnoliopsida</taxon>
        <taxon>Liliopsida</taxon>
        <taxon>Zingiberales</taxon>
        <taxon>Musaceae</taxon>
        <taxon>Musa</taxon>
    </lineage>
</organism>
<evidence type="ECO:0000256" key="1">
    <source>
        <dbReference type="ARBA" id="ARBA00004123"/>
    </source>
</evidence>
<comment type="function">
    <text evidence="8">Core component of nucleosome. Nucleosomes wrap and compact DNA into chromatin, limiting DNA accessibility to the cellular machineries which require DNA as a template. Histones thereby play a central role in transcription regulation, DNA repair, DNA replication and chromosomal stability. DNA accessibility is regulated via a complex set of post-translational modifications of histones, also called histone code, and nucleosome remodeling.</text>
</comment>
<comment type="subunit">
    <text evidence="8">The nucleosome is a histone octamer containing two molecules each of H2A, H2B, H3 and H4 assembled in one H3-H4 heterotetramer and two H2A-H2B heterodimers. The octamer wraps approximately 147 bp of DNA.</text>
</comment>
<dbReference type="GO" id="GO:0003677">
    <property type="term" value="F:DNA binding"/>
    <property type="evidence" value="ECO:0007669"/>
    <property type="project" value="UniProtKB-KW"/>
</dbReference>
<dbReference type="GO" id="GO:0005634">
    <property type="term" value="C:nucleus"/>
    <property type="evidence" value="ECO:0007669"/>
    <property type="project" value="UniProtKB-SubCell"/>
</dbReference>
<comment type="similarity">
    <text evidence="3 8">Belongs to the histone H4 family.</text>
</comment>
<dbReference type="SUPFAM" id="SSF47113">
    <property type="entry name" value="Histone-fold"/>
    <property type="match status" value="1"/>
</dbReference>
<evidence type="ECO:0000256" key="4">
    <source>
        <dbReference type="ARBA" id="ARBA00022454"/>
    </source>
</evidence>
<dbReference type="CDD" id="cd22912">
    <property type="entry name" value="HFD_H4"/>
    <property type="match status" value="1"/>
</dbReference>
<evidence type="ECO:0000256" key="3">
    <source>
        <dbReference type="ARBA" id="ARBA00006564"/>
    </source>
</evidence>
<evidence type="ECO:0000256" key="2">
    <source>
        <dbReference type="ARBA" id="ARBA00004286"/>
    </source>
</evidence>
<evidence type="ECO:0000256" key="6">
    <source>
        <dbReference type="ARBA" id="ARBA00023242"/>
    </source>
</evidence>
<dbReference type="GO" id="GO:0000786">
    <property type="term" value="C:nucleosome"/>
    <property type="evidence" value="ECO:0007669"/>
    <property type="project" value="UniProtKB-KW"/>
</dbReference>
<protein>
    <recommendedName>
        <fullName evidence="8">Histone H4</fullName>
    </recommendedName>
</protein>
<evidence type="ECO:0000313" key="11">
    <source>
        <dbReference type="Proteomes" id="UP001055439"/>
    </source>
</evidence>
<dbReference type="OrthoDB" id="1682876at2759"/>
<dbReference type="InterPro" id="IPR009072">
    <property type="entry name" value="Histone-fold"/>
</dbReference>
<accession>A0A9E7FTB3</accession>
<dbReference type="EMBL" id="CP097507">
    <property type="protein sequence ID" value="URE00587.1"/>
    <property type="molecule type" value="Genomic_DNA"/>
</dbReference>
<name>A0A9E7FTB3_9LILI</name>
<dbReference type="PRINTS" id="PR00623">
    <property type="entry name" value="HISTONEH4"/>
</dbReference>
<dbReference type="AlphaFoldDB" id="A0A9E7FTB3"/>
<keyword evidence="6 8" id="KW-0539">Nucleus</keyword>
<dbReference type="GO" id="GO:0030527">
    <property type="term" value="F:structural constituent of chromatin"/>
    <property type="evidence" value="ECO:0007669"/>
    <property type="project" value="InterPro"/>
</dbReference>
<dbReference type="PANTHER" id="PTHR10484">
    <property type="entry name" value="HISTONE H4"/>
    <property type="match status" value="1"/>
</dbReference>
<evidence type="ECO:0000256" key="7">
    <source>
        <dbReference type="ARBA" id="ARBA00023269"/>
    </source>
</evidence>
<keyword evidence="4 8" id="KW-0158">Chromosome</keyword>
<dbReference type="InterPro" id="IPR001951">
    <property type="entry name" value="Histone_H4"/>
</dbReference>
<dbReference type="SMART" id="SM00417">
    <property type="entry name" value="H4"/>
    <property type="match status" value="1"/>
</dbReference>
<evidence type="ECO:0000256" key="9">
    <source>
        <dbReference type="SAM" id="MobiDB-lite"/>
    </source>
</evidence>
<dbReference type="GO" id="GO:0046982">
    <property type="term" value="F:protein heterodimerization activity"/>
    <property type="evidence" value="ECO:0007669"/>
    <property type="project" value="InterPro"/>
</dbReference>
<comment type="subcellular location">
    <subcellularLocation>
        <location evidence="2">Chromosome</location>
    </subcellularLocation>
    <subcellularLocation>
        <location evidence="1">Nucleus</location>
    </subcellularLocation>
</comment>
<keyword evidence="7 8" id="KW-0544">Nucleosome core</keyword>